<keyword evidence="9" id="KW-1185">Reference proteome</keyword>
<dbReference type="EMBL" id="JAKZJU020000001">
    <property type="protein sequence ID" value="MDL2058495.1"/>
    <property type="molecule type" value="Genomic_DNA"/>
</dbReference>
<dbReference type="SUPFAM" id="SSF46767">
    <property type="entry name" value="Methylated DNA-protein cysteine methyltransferase, C-terminal domain"/>
    <property type="match status" value="1"/>
</dbReference>
<evidence type="ECO:0000256" key="6">
    <source>
        <dbReference type="ARBA" id="ARBA00049348"/>
    </source>
</evidence>
<dbReference type="InterPro" id="IPR036217">
    <property type="entry name" value="MethylDNA_cys_MeTrfase_DNAb"/>
</dbReference>
<organism evidence="8 9">
    <name type="scientific">Mesosutterella faecium</name>
    <dbReference type="NCBI Taxonomy" id="2925194"/>
    <lineage>
        <taxon>Bacteria</taxon>
        <taxon>Pseudomonadati</taxon>
        <taxon>Pseudomonadota</taxon>
        <taxon>Betaproteobacteria</taxon>
        <taxon>Burkholderiales</taxon>
        <taxon>Sutterellaceae</taxon>
        <taxon>Mesosutterella</taxon>
    </lineage>
</organism>
<evidence type="ECO:0000256" key="4">
    <source>
        <dbReference type="ARBA" id="ARBA00022763"/>
    </source>
</evidence>
<dbReference type="InterPro" id="IPR001497">
    <property type="entry name" value="MethylDNA_cys_MeTrfase_AS"/>
</dbReference>
<dbReference type="PROSITE" id="PS00374">
    <property type="entry name" value="MGMT"/>
    <property type="match status" value="1"/>
</dbReference>
<comment type="catalytic activity">
    <reaction evidence="6">
        <text>a 6-O-methyl-2'-deoxyguanosine in DNA + L-cysteinyl-[protein] = S-methyl-L-cysteinyl-[protein] + a 2'-deoxyguanosine in DNA</text>
        <dbReference type="Rhea" id="RHEA:24000"/>
        <dbReference type="Rhea" id="RHEA-COMP:10131"/>
        <dbReference type="Rhea" id="RHEA-COMP:10132"/>
        <dbReference type="Rhea" id="RHEA-COMP:11367"/>
        <dbReference type="Rhea" id="RHEA-COMP:11368"/>
        <dbReference type="ChEBI" id="CHEBI:29950"/>
        <dbReference type="ChEBI" id="CHEBI:82612"/>
        <dbReference type="ChEBI" id="CHEBI:85445"/>
        <dbReference type="ChEBI" id="CHEBI:85448"/>
        <dbReference type="EC" id="2.1.1.63"/>
    </reaction>
</comment>
<dbReference type="InterPro" id="IPR014048">
    <property type="entry name" value="MethylDNA_cys_MeTrfase_DNA-bd"/>
</dbReference>
<dbReference type="GO" id="GO:0003908">
    <property type="term" value="F:methylated-DNA-[protein]-cysteine S-methyltransferase activity"/>
    <property type="evidence" value="ECO:0007669"/>
    <property type="project" value="UniProtKB-EC"/>
</dbReference>
<evidence type="ECO:0000256" key="1">
    <source>
        <dbReference type="ARBA" id="ARBA00001286"/>
    </source>
</evidence>
<evidence type="ECO:0000256" key="5">
    <source>
        <dbReference type="ARBA" id="ARBA00023204"/>
    </source>
</evidence>
<dbReference type="NCBIfam" id="TIGR00589">
    <property type="entry name" value="ogt"/>
    <property type="match status" value="1"/>
</dbReference>
<dbReference type="Pfam" id="PF01035">
    <property type="entry name" value="DNA_binding_1"/>
    <property type="match status" value="1"/>
</dbReference>
<keyword evidence="5" id="KW-0234">DNA repair</keyword>
<evidence type="ECO:0000256" key="2">
    <source>
        <dbReference type="ARBA" id="ARBA00022603"/>
    </source>
</evidence>
<dbReference type="GO" id="GO:0032259">
    <property type="term" value="P:methylation"/>
    <property type="evidence" value="ECO:0007669"/>
    <property type="project" value="UniProtKB-KW"/>
</dbReference>
<sequence>MRRSSAGRAVRLLRWPFADVEILADGSGMLSGVEVYPPGSRPEASATCGSESVERARAALEAYAENPQSLDCRDWTDEPCLARGSAFEQRIWRALAAIPCGATETYGELAARAGSPGGARAAGHAARTNPLAILLPCHRVVGASGLVGYHGRTDGPFLEVKRALLLREAEQTIRWWF</sequence>
<dbReference type="InterPro" id="IPR036388">
    <property type="entry name" value="WH-like_DNA-bd_sf"/>
</dbReference>
<protein>
    <submittedName>
        <fullName evidence="8">Methylated-DNA--[protein]-cysteine S-methyltransferase</fullName>
        <ecNumber evidence="8">2.1.1.63</ecNumber>
    </submittedName>
</protein>
<dbReference type="RefSeq" id="WP_243377543.1">
    <property type="nucleotide sequence ID" value="NZ_JAKZJU020000001.1"/>
</dbReference>
<evidence type="ECO:0000313" key="8">
    <source>
        <dbReference type="EMBL" id="MDL2058495.1"/>
    </source>
</evidence>
<keyword evidence="2 8" id="KW-0489">Methyltransferase</keyword>
<comment type="caution">
    <text evidence="8">The sequence shown here is derived from an EMBL/GenBank/DDBJ whole genome shotgun (WGS) entry which is preliminary data.</text>
</comment>
<dbReference type="EC" id="2.1.1.63" evidence="8"/>
<dbReference type="CDD" id="cd06445">
    <property type="entry name" value="ATase"/>
    <property type="match status" value="1"/>
</dbReference>
<proteinExistence type="predicted"/>
<dbReference type="PANTHER" id="PTHR10815:SF5">
    <property type="entry name" value="METHYLATED-DNA--PROTEIN-CYSTEINE METHYLTRANSFERASE"/>
    <property type="match status" value="1"/>
</dbReference>
<evidence type="ECO:0000259" key="7">
    <source>
        <dbReference type="Pfam" id="PF01035"/>
    </source>
</evidence>
<name>A0ABT7IJE3_9BURK</name>
<comment type="catalytic activity">
    <reaction evidence="1">
        <text>a 4-O-methyl-thymidine in DNA + L-cysteinyl-[protein] = a thymidine in DNA + S-methyl-L-cysteinyl-[protein]</text>
        <dbReference type="Rhea" id="RHEA:53428"/>
        <dbReference type="Rhea" id="RHEA-COMP:10131"/>
        <dbReference type="Rhea" id="RHEA-COMP:10132"/>
        <dbReference type="Rhea" id="RHEA-COMP:13555"/>
        <dbReference type="Rhea" id="RHEA-COMP:13556"/>
        <dbReference type="ChEBI" id="CHEBI:29950"/>
        <dbReference type="ChEBI" id="CHEBI:82612"/>
        <dbReference type="ChEBI" id="CHEBI:137386"/>
        <dbReference type="ChEBI" id="CHEBI:137387"/>
        <dbReference type="EC" id="2.1.1.63"/>
    </reaction>
</comment>
<feature type="domain" description="Methylated-DNA-[protein]-cysteine S-methyltransferase DNA binding" evidence="7">
    <location>
        <begin position="86"/>
        <end position="169"/>
    </location>
</feature>
<dbReference type="PANTHER" id="PTHR10815">
    <property type="entry name" value="METHYLATED-DNA--PROTEIN-CYSTEINE METHYLTRANSFERASE"/>
    <property type="match status" value="1"/>
</dbReference>
<reference evidence="8" key="1">
    <citation type="submission" date="2023-03" db="EMBL/GenBank/DDBJ databases">
        <title>Mesosutterella sp. nov. isolated from porcine feces.</title>
        <authorList>
            <person name="Yu S."/>
        </authorList>
    </citation>
    <scope>NUCLEOTIDE SEQUENCE</scope>
    <source>
        <strain evidence="8">AGMB02718</strain>
    </source>
</reference>
<evidence type="ECO:0000313" key="9">
    <source>
        <dbReference type="Proteomes" id="UP001165481"/>
    </source>
</evidence>
<evidence type="ECO:0000256" key="3">
    <source>
        <dbReference type="ARBA" id="ARBA00022679"/>
    </source>
</evidence>
<dbReference type="Proteomes" id="UP001165481">
    <property type="component" value="Unassembled WGS sequence"/>
</dbReference>
<accession>A0ABT7IJE3</accession>
<keyword evidence="3 8" id="KW-0808">Transferase</keyword>
<dbReference type="Gene3D" id="1.10.10.10">
    <property type="entry name" value="Winged helix-like DNA-binding domain superfamily/Winged helix DNA-binding domain"/>
    <property type="match status" value="1"/>
</dbReference>
<gene>
    <name evidence="8" type="ORF">MUN46_000775</name>
</gene>
<keyword evidence="4" id="KW-0227">DNA damage</keyword>